<dbReference type="EMBL" id="JARAKH010000024">
    <property type="protein sequence ID" value="KAK8391697.1"/>
    <property type="molecule type" value="Genomic_DNA"/>
</dbReference>
<gene>
    <name evidence="1" type="ORF">O3P69_017308</name>
</gene>
<accession>A0AAW0TZV0</accession>
<dbReference type="Proteomes" id="UP001487740">
    <property type="component" value="Unassembled WGS sequence"/>
</dbReference>
<comment type="caution">
    <text evidence="1">The sequence shown here is derived from an EMBL/GenBank/DDBJ whole genome shotgun (WGS) entry which is preliminary data.</text>
</comment>
<organism evidence="1 2">
    <name type="scientific">Scylla paramamosain</name>
    <name type="common">Mud crab</name>
    <dbReference type="NCBI Taxonomy" id="85552"/>
    <lineage>
        <taxon>Eukaryota</taxon>
        <taxon>Metazoa</taxon>
        <taxon>Ecdysozoa</taxon>
        <taxon>Arthropoda</taxon>
        <taxon>Crustacea</taxon>
        <taxon>Multicrustacea</taxon>
        <taxon>Malacostraca</taxon>
        <taxon>Eumalacostraca</taxon>
        <taxon>Eucarida</taxon>
        <taxon>Decapoda</taxon>
        <taxon>Pleocyemata</taxon>
        <taxon>Brachyura</taxon>
        <taxon>Eubrachyura</taxon>
        <taxon>Portunoidea</taxon>
        <taxon>Portunidae</taxon>
        <taxon>Portuninae</taxon>
        <taxon>Scylla</taxon>
    </lineage>
</organism>
<evidence type="ECO:0000313" key="1">
    <source>
        <dbReference type="EMBL" id="KAK8391697.1"/>
    </source>
</evidence>
<proteinExistence type="predicted"/>
<reference evidence="1 2" key="1">
    <citation type="submission" date="2023-03" db="EMBL/GenBank/DDBJ databases">
        <title>High-quality genome of Scylla paramamosain provides insights in environmental adaptation.</title>
        <authorList>
            <person name="Zhang L."/>
        </authorList>
    </citation>
    <scope>NUCLEOTIDE SEQUENCE [LARGE SCALE GENOMIC DNA]</scope>
    <source>
        <strain evidence="1">LZ_2023a</strain>
        <tissue evidence="1">Muscle</tissue>
    </source>
</reference>
<evidence type="ECO:0000313" key="2">
    <source>
        <dbReference type="Proteomes" id="UP001487740"/>
    </source>
</evidence>
<sequence>MVIVKENLSRPVAHPGCAKRMCTTIPGIRRDESSTHIRVRNRGRSRVGCRALQSEHVLGGTEDFSNQGYFMLIAPSKLLNFSRLSSVHNPRAKRFSPARLSPRSRASPSIMQEAGRLAGPRGDSAGYLVLLSLTISWKNVRVEEHEDVMAGWGDQGLVKG</sequence>
<protein>
    <submittedName>
        <fullName evidence="1">Uncharacterized protein</fullName>
    </submittedName>
</protein>
<keyword evidence="2" id="KW-1185">Reference proteome</keyword>
<name>A0AAW0TZV0_SCYPA</name>
<dbReference type="AlphaFoldDB" id="A0AAW0TZV0"/>